<dbReference type="InterPro" id="IPR056511">
    <property type="entry name" value="IDM1_C"/>
</dbReference>
<feature type="region of interest" description="Disordered" evidence="8">
    <location>
        <begin position="743"/>
        <end position="793"/>
    </location>
</feature>
<keyword evidence="11" id="KW-1185">Reference proteome</keyword>
<dbReference type="InterPro" id="IPR032308">
    <property type="entry name" value="TDBD"/>
</dbReference>
<keyword evidence="5" id="KW-0539">Nucleus</keyword>
<feature type="region of interest" description="Disordered" evidence="8">
    <location>
        <begin position="1368"/>
        <end position="1396"/>
    </location>
</feature>
<evidence type="ECO:0000256" key="6">
    <source>
        <dbReference type="PROSITE-ProRule" id="PRU00146"/>
    </source>
</evidence>
<feature type="compositionally biased region" description="Basic residues" evidence="8">
    <location>
        <begin position="780"/>
        <end position="792"/>
    </location>
</feature>
<sequence>MKEGLRSGKLKVEKEKGCSKQIVVEKKGDDELKQGAEETPHLVSEGGDELERELVGDITETGNVGVAEIVNKGVDGGLPEKRKVNGKVPIVGRVLRSRVVANGGVDKAESEREIRKKRRLVDDALEIKKAKEEEVGGKVQFVGRVLRSRTVVNGEGEKRRKRRLVKNGEKIVDDGLENNKGKEEVDGSVPIAGRVLRSRIVVNGGCHKAESDGDKAESNGDKAESGCDKAESGCDKAMSDGDKAKSDGDKAESGGDKAESGGDKAESGGDRQSGGDKAESGGDKAESGGDKSESGGDKAESCGDKAESCGAKAESGCDKAMSDGDKAKSGCDKAMSDGDKAMSDGDKAESGGDKAESGGDKAESGGDKSESGGDKAESCGDKAESCGAKAESCGAKAESGGAKAESGGDKADSDGDKADSDGDKADSDGDVAGSENEGVAEFGKKSRLVGNGEKIDDGGVEKKKVKETEVGGKAPVAGRVLRSRTVVNGGCDKAESDGVLIGESRWKDGSDKKFSEVKKEGGDQLVTGFTKKLKGRRGRPPKVKQEESGRSGGGLKKLKGKRGRPRQAEKEESDLLDGRLRKKLRSEQDSSEVLKGNLDKEGKMYLKRKSGIKKEKIRRMRTVGMGKDMKNRKKNQDRNKKRTNNSKDGIRELKQEVSKKIVAMILAAGWTIERRQRNGREYMDAVYVCPEGKTHWSVTKAYKALQEGCENDDPKVCKNGFKFTPLPPEELSMLQRVVVNKRVGKKSAKKGKGGGEGKNNVKLKKAKDGNTSDEGIEEKRKKKLGKSQKGKRLLLEQGASTSTACEGRLSMVQRHKRQKTQNRKRCALLVRNSENADSENGGYIPYDGKRTVLSWMIDLGTLSLNSKLKYMNRRKRQVLLEGRIARDGIHCGCCKEIISISEFVIHTRTDYSEPLKYIFTESGSSLLQCLLASWNKQEESERLGFHFVEVNREDPNDDTCGICGDGGDLICCDGCPSTFHQSCLEIKKFPSGDWHCVYCSCKFCGMFGNTCQRDGSENTAASAFLTCLLCEEKYHQCCNEAKDAVNDDSSSPPFCGKNCQELFEKLEMLLGVRHEVEEGFSLTLLRRFDVGDTALETECDAKLIECNAKLAVAFLIMDECFLPMVDHRSGVNLIHNILYNRGSNFNRLNYGGFFTAILERGDEILCAATIRIHGNYLAEMPFIGTRYMYRRQGMCRRLLTAIESALCSLKVERLVIPAISELRETWTSVFGFESLEESSKQKMKNMNVLVFPGVDILQKPLLNRLTEANKSPVQGLRFTDLEHLKTMKDVVCNTDEGRLAGFDGEATALCVDEGNDELAAAQSNTLLLFDVPDVRTVELGTKRNQPEVLCDTDEGLLAGSDAEASASCRHEATGVSHDNLDRTNNTITIPSGSVSDVHEQTEEINEYQNSDSVPDVKELELDTKHNQHSISEVERKSHLKSEGNGSAIEVICASVEGTDNIDYNMRIEDDSVKHISSHAEENNASELQNVALVQEAKVSNENIVHSDSEITSQISHDEDNNALELQNVALVHEAKVSDEDIVHNDSEITTQISHDAKDHNHHGSQHLQLKGSMFCPNEKMLETFEVEYNHSSVQHTSIVMEGVHPDSIMCSDSKILTEASKFGNDVFHQTAPLAPKKADDSKGHSTTLLFGCSISYFSGNGPDTHEVVSTPADNNFLPSCGANLESNGISKSPDVDLTSNGAQMNTRSLQQSESDSDVDNSSLRQSNLSNTSAVALQCASGGGNSFGASEVTILSNQGQAN</sequence>
<feature type="compositionally biased region" description="Basic and acidic residues" evidence="8">
    <location>
        <begin position="453"/>
        <end position="470"/>
    </location>
</feature>
<feature type="region of interest" description="Disordered" evidence="8">
    <location>
        <begin position="525"/>
        <end position="600"/>
    </location>
</feature>
<evidence type="ECO:0000259" key="9">
    <source>
        <dbReference type="PROSITE" id="PS50016"/>
    </source>
</evidence>
<gene>
    <name evidence="10" type="ORF">M0R45_010808</name>
</gene>
<evidence type="ECO:0000256" key="2">
    <source>
        <dbReference type="ARBA" id="ARBA00022723"/>
    </source>
</evidence>
<feature type="region of interest" description="Disordered" evidence="8">
    <location>
        <begin position="1706"/>
        <end position="1726"/>
    </location>
</feature>
<evidence type="ECO:0000313" key="11">
    <source>
        <dbReference type="Proteomes" id="UP001457282"/>
    </source>
</evidence>
<feature type="compositionally biased region" description="Basic and acidic residues" evidence="8">
    <location>
        <begin position="315"/>
        <end position="384"/>
    </location>
</feature>
<dbReference type="InterPro" id="IPR001965">
    <property type="entry name" value="Znf_PHD"/>
</dbReference>
<dbReference type="FunFam" id="3.30.40.10:FF:000465">
    <property type="entry name" value="Increased DNA methylation 1"/>
    <property type="match status" value="1"/>
</dbReference>
<feature type="coiled-coil region" evidence="7">
    <location>
        <begin position="107"/>
        <end position="134"/>
    </location>
</feature>
<evidence type="ECO:0000256" key="4">
    <source>
        <dbReference type="ARBA" id="ARBA00022833"/>
    </source>
</evidence>
<feature type="region of interest" description="Disordered" evidence="8">
    <location>
        <begin position="624"/>
        <end position="650"/>
    </location>
</feature>
<feature type="compositionally biased region" description="Basic and acidic residues" evidence="8">
    <location>
        <begin position="207"/>
        <end position="307"/>
    </location>
</feature>
<dbReference type="InterPro" id="IPR019787">
    <property type="entry name" value="Znf_PHD-finger"/>
</dbReference>
<keyword evidence="2" id="KW-0479">Metal-binding</keyword>
<feature type="compositionally biased region" description="Basic residues" evidence="8">
    <location>
        <begin position="743"/>
        <end position="752"/>
    </location>
</feature>
<reference evidence="10 11" key="1">
    <citation type="journal article" date="2023" name="G3 (Bethesda)">
        <title>A chromosome-length genome assembly and annotation of blackberry (Rubus argutus, cv. 'Hillquist').</title>
        <authorList>
            <person name="Bruna T."/>
            <person name="Aryal R."/>
            <person name="Dudchenko O."/>
            <person name="Sargent D.J."/>
            <person name="Mead D."/>
            <person name="Buti M."/>
            <person name="Cavallini A."/>
            <person name="Hytonen T."/>
            <person name="Andres J."/>
            <person name="Pham M."/>
            <person name="Weisz D."/>
            <person name="Mascagni F."/>
            <person name="Usai G."/>
            <person name="Natali L."/>
            <person name="Bassil N."/>
            <person name="Fernandez G.E."/>
            <person name="Lomsadze A."/>
            <person name="Armour M."/>
            <person name="Olukolu B."/>
            <person name="Poorten T."/>
            <person name="Britton C."/>
            <person name="Davik J."/>
            <person name="Ashrafi H."/>
            <person name="Aiden E.L."/>
            <person name="Borodovsky M."/>
            <person name="Worthington M."/>
        </authorList>
    </citation>
    <scope>NUCLEOTIDE SEQUENCE [LARGE SCALE GENOMIC DNA]</scope>
    <source>
        <strain evidence="10">PI 553951</strain>
    </source>
</reference>
<dbReference type="InterPro" id="IPR013083">
    <property type="entry name" value="Znf_RING/FYVE/PHD"/>
</dbReference>
<dbReference type="InterPro" id="IPR011011">
    <property type="entry name" value="Znf_FYVE_PHD"/>
</dbReference>
<evidence type="ECO:0000256" key="1">
    <source>
        <dbReference type="ARBA" id="ARBA00004123"/>
    </source>
</evidence>
<dbReference type="GO" id="GO:0008270">
    <property type="term" value="F:zinc ion binding"/>
    <property type="evidence" value="ECO:0007669"/>
    <property type="project" value="UniProtKB-KW"/>
</dbReference>
<evidence type="ECO:0000256" key="3">
    <source>
        <dbReference type="ARBA" id="ARBA00022771"/>
    </source>
</evidence>
<evidence type="ECO:0000256" key="8">
    <source>
        <dbReference type="SAM" id="MobiDB-lite"/>
    </source>
</evidence>
<proteinExistence type="predicted"/>
<dbReference type="Pfam" id="PF00628">
    <property type="entry name" value="PHD"/>
    <property type="match status" value="1"/>
</dbReference>
<keyword evidence="7" id="KW-0175">Coiled coil</keyword>
<dbReference type="Pfam" id="PF23209">
    <property type="entry name" value="IDM1_C"/>
    <property type="match status" value="1"/>
</dbReference>
<keyword evidence="4" id="KW-0862">Zinc</keyword>
<dbReference type="InterPro" id="IPR054292">
    <property type="entry name" value="DUF7028"/>
</dbReference>
<dbReference type="PROSITE" id="PS50016">
    <property type="entry name" value="ZF_PHD_2"/>
    <property type="match status" value="1"/>
</dbReference>
<dbReference type="SMART" id="SM00249">
    <property type="entry name" value="PHD"/>
    <property type="match status" value="2"/>
</dbReference>
<protein>
    <recommendedName>
        <fullName evidence="9">PHD-type domain-containing protein</fullName>
    </recommendedName>
</protein>
<dbReference type="GO" id="GO:0006357">
    <property type="term" value="P:regulation of transcription by RNA polymerase II"/>
    <property type="evidence" value="ECO:0007669"/>
    <property type="project" value="TreeGrafter"/>
</dbReference>
<feature type="compositionally biased region" description="Basic residues" evidence="8">
    <location>
        <begin position="630"/>
        <end position="644"/>
    </location>
</feature>
<evidence type="ECO:0000313" key="10">
    <source>
        <dbReference type="EMBL" id="KAK9945286.1"/>
    </source>
</evidence>
<comment type="subcellular location">
    <subcellularLocation>
        <location evidence="1">Nucleus</location>
    </subcellularLocation>
</comment>
<organism evidence="10 11">
    <name type="scientific">Rubus argutus</name>
    <name type="common">Southern blackberry</name>
    <dbReference type="NCBI Taxonomy" id="59490"/>
    <lineage>
        <taxon>Eukaryota</taxon>
        <taxon>Viridiplantae</taxon>
        <taxon>Streptophyta</taxon>
        <taxon>Embryophyta</taxon>
        <taxon>Tracheophyta</taxon>
        <taxon>Spermatophyta</taxon>
        <taxon>Magnoliopsida</taxon>
        <taxon>eudicotyledons</taxon>
        <taxon>Gunneridae</taxon>
        <taxon>Pentapetalae</taxon>
        <taxon>rosids</taxon>
        <taxon>fabids</taxon>
        <taxon>Rosales</taxon>
        <taxon>Rosaceae</taxon>
        <taxon>Rosoideae</taxon>
        <taxon>Rosoideae incertae sedis</taxon>
        <taxon>Rubus</taxon>
    </lineage>
</organism>
<dbReference type="CDD" id="cd15539">
    <property type="entry name" value="PHD1_AIRE"/>
    <property type="match status" value="1"/>
</dbReference>
<dbReference type="GO" id="GO:0005634">
    <property type="term" value="C:nucleus"/>
    <property type="evidence" value="ECO:0007669"/>
    <property type="project" value="UniProtKB-SubCell"/>
</dbReference>
<dbReference type="Proteomes" id="UP001457282">
    <property type="component" value="Unassembled WGS sequence"/>
</dbReference>
<feature type="domain" description="PHD-type" evidence="9">
    <location>
        <begin position="957"/>
        <end position="1002"/>
    </location>
</feature>
<feature type="compositionally biased region" description="Polar residues" evidence="8">
    <location>
        <begin position="1382"/>
        <end position="1394"/>
    </location>
</feature>
<dbReference type="Pfam" id="PF16135">
    <property type="entry name" value="TDBD"/>
    <property type="match status" value="1"/>
</dbReference>
<dbReference type="PANTHER" id="PTHR46309">
    <property type="entry name" value="PHD FINGER PROTEIN 12"/>
    <property type="match status" value="1"/>
</dbReference>
<dbReference type="GO" id="GO:0003714">
    <property type="term" value="F:transcription corepressor activity"/>
    <property type="evidence" value="ECO:0007669"/>
    <property type="project" value="InterPro"/>
</dbReference>
<dbReference type="Pfam" id="PF22970">
    <property type="entry name" value="DUF7028"/>
    <property type="match status" value="1"/>
</dbReference>
<dbReference type="InterPro" id="IPR042163">
    <property type="entry name" value="PHF12"/>
</dbReference>
<keyword evidence="3 6" id="KW-0863">Zinc-finger</keyword>
<feature type="compositionally biased region" description="Basic residues" evidence="8">
    <location>
        <begin position="556"/>
        <end position="565"/>
    </location>
</feature>
<feature type="region of interest" description="Disordered" evidence="8">
    <location>
        <begin position="29"/>
        <end position="48"/>
    </location>
</feature>
<dbReference type="PANTHER" id="PTHR46309:SF1">
    <property type="entry name" value="PHD FINGER PROTEIN 12"/>
    <property type="match status" value="1"/>
</dbReference>
<feature type="region of interest" description="Disordered" evidence="8">
    <location>
        <begin position="206"/>
        <end position="472"/>
    </location>
</feature>
<name>A0AAW1Y816_RUBAR</name>
<feature type="compositionally biased region" description="Basic residues" evidence="8">
    <location>
        <begin position="531"/>
        <end position="542"/>
    </location>
</feature>
<dbReference type="EMBL" id="JBEDUW010000002">
    <property type="protein sequence ID" value="KAK9945286.1"/>
    <property type="molecule type" value="Genomic_DNA"/>
</dbReference>
<feature type="compositionally biased region" description="Basic and acidic residues" evidence="8">
    <location>
        <begin position="29"/>
        <end position="40"/>
    </location>
</feature>
<accession>A0AAW1Y816</accession>
<feature type="compositionally biased region" description="Basic and acidic residues" evidence="8">
    <location>
        <begin position="406"/>
        <end position="427"/>
    </location>
</feature>
<dbReference type="Gene3D" id="3.30.40.10">
    <property type="entry name" value="Zinc/RING finger domain, C3HC4 (zinc finger)"/>
    <property type="match status" value="1"/>
</dbReference>
<comment type="caution">
    <text evidence="10">The sequence shown here is derived from an EMBL/GenBank/DDBJ whole genome shotgun (WGS) entry which is preliminary data.</text>
</comment>
<feature type="compositionally biased region" description="Low complexity" evidence="8">
    <location>
        <begin position="390"/>
        <end position="405"/>
    </location>
</feature>
<evidence type="ECO:0000256" key="5">
    <source>
        <dbReference type="ARBA" id="ARBA00023242"/>
    </source>
</evidence>
<evidence type="ECO:0000256" key="7">
    <source>
        <dbReference type="SAM" id="Coils"/>
    </source>
</evidence>
<dbReference type="SUPFAM" id="SSF57903">
    <property type="entry name" value="FYVE/PHD zinc finger"/>
    <property type="match status" value="1"/>
</dbReference>